<evidence type="ECO:0000313" key="1">
    <source>
        <dbReference type="EMBL" id="CAG8534694.1"/>
    </source>
</evidence>
<dbReference type="Proteomes" id="UP000789702">
    <property type="component" value="Unassembled WGS sequence"/>
</dbReference>
<accession>A0ACA9LKB9</accession>
<feature type="non-terminal residue" evidence="1">
    <location>
        <position position="57"/>
    </location>
</feature>
<comment type="caution">
    <text evidence="1">The sequence shown here is derived from an EMBL/GenBank/DDBJ whole genome shotgun (WGS) entry which is preliminary data.</text>
</comment>
<gene>
    <name evidence="1" type="ORF">DHETER_LOCUS4526</name>
</gene>
<evidence type="ECO:0000313" key="2">
    <source>
        <dbReference type="Proteomes" id="UP000789702"/>
    </source>
</evidence>
<proteinExistence type="predicted"/>
<keyword evidence="2" id="KW-1185">Reference proteome</keyword>
<reference evidence="1" key="1">
    <citation type="submission" date="2021-06" db="EMBL/GenBank/DDBJ databases">
        <authorList>
            <person name="Kallberg Y."/>
            <person name="Tangrot J."/>
            <person name="Rosling A."/>
        </authorList>
    </citation>
    <scope>NUCLEOTIDE SEQUENCE</scope>
    <source>
        <strain evidence="1">IL203A</strain>
    </source>
</reference>
<dbReference type="EMBL" id="CAJVPU010004552">
    <property type="protein sequence ID" value="CAG8534694.1"/>
    <property type="molecule type" value="Genomic_DNA"/>
</dbReference>
<sequence>MLPVAPHMHSNYGGFHPHFGPAGGYPSHAIRYHQEVFSPTTLLVPLRFTDQIFREYP</sequence>
<organism evidence="1 2">
    <name type="scientific">Dentiscutata heterogama</name>
    <dbReference type="NCBI Taxonomy" id="1316150"/>
    <lineage>
        <taxon>Eukaryota</taxon>
        <taxon>Fungi</taxon>
        <taxon>Fungi incertae sedis</taxon>
        <taxon>Mucoromycota</taxon>
        <taxon>Glomeromycotina</taxon>
        <taxon>Glomeromycetes</taxon>
        <taxon>Diversisporales</taxon>
        <taxon>Gigasporaceae</taxon>
        <taxon>Dentiscutata</taxon>
    </lineage>
</organism>
<name>A0ACA9LKB9_9GLOM</name>
<protein>
    <submittedName>
        <fullName evidence="1">2798_t:CDS:1</fullName>
    </submittedName>
</protein>